<proteinExistence type="predicted"/>
<comment type="caution">
    <text evidence="1">The sequence shown here is derived from an EMBL/GenBank/DDBJ whole genome shotgun (WGS) entry which is preliminary data.</text>
</comment>
<reference evidence="2" key="1">
    <citation type="journal article" date="2019" name="Int. J. Syst. Evol. Microbiol.">
        <title>The Global Catalogue of Microorganisms (GCM) 10K type strain sequencing project: providing services to taxonomists for standard genome sequencing and annotation.</title>
        <authorList>
            <consortium name="The Broad Institute Genomics Platform"/>
            <consortium name="The Broad Institute Genome Sequencing Center for Infectious Disease"/>
            <person name="Wu L."/>
            <person name="Ma J."/>
        </authorList>
    </citation>
    <scope>NUCLEOTIDE SEQUENCE [LARGE SCALE GENOMIC DNA]</scope>
    <source>
        <strain evidence="2">JCM 17839</strain>
    </source>
</reference>
<protein>
    <submittedName>
        <fullName evidence="1">Uncharacterized protein</fullName>
    </submittedName>
</protein>
<keyword evidence="2" id="KW-1185">Reference proteome</keyword>
<evidence type="ECO:0000313" key="1">
    <source>
        <dbReference type="EMBL" id="GAA4481791.1"/>
    </source>
</evidence>
<accession>A0ABP8P5G8</accession>
<dbReference type="Proteomes" id="UP001500731">
    <property type="component" value="Unassembled WGS sequence"/>
</dbReference>
<name>A0ABP8P5G8_9MICO</name>
<sequence>MARARSGGSPVNARFATTVSVDSRIVRRGHMAQPGPKLRERTINFYEVVKWINVTSNERMEQADWQAILRELASVPLHDRVWSGPDRTLIGEVMHVGGAYHLKLMLVRDQDAWLDVYNEQKDTIGELELDEATQLVEPSIIAFLDFGNVIGLIQGSTTAPTPSSFTLWLNNLKILGDGFVVDTEPMVSHEIQQMINQSTELDRISIKVHTNKADALEKRGSKLSNVLRAVKEEYGSMVVTVILQPGRAKDMAEGRKAVREEAKVIAEASDNNEIRSAKGRLVYIEADDKRHGVDVDFAKQKITAKRKISTTAEDGSPIRNESAVRAIIDAAQEHEQELRKIVNA</sequence>
<dbReference type="EMBL" id="BAABGP010000008">
    <property type="protein sequence ID" value="GAA4481791.1"/>
    <property type="molecule type" value="Genomic_DNA"/>
</dbReference>
<organism evidence="1 2">
    <name type="scientific">Microbacterium panaciterrae</name>
    <dbReference type="NCBI Taxonomy" id="985759"/>
    <lineage>
        <taxon>Bacteria</taxon>
        <taxon>Bacillati</taxon>
        <taxon>Actinomycetota</taxon>
        <taxon>Actinomycetes</taxon>
        <taxon>Micrococcales</taxon>
        <taxon>Microbacteriaceae</taxon>
        <taxon>Microbacterium</taxon>
    </lineage>
</organism>
<evidence type="ECO:0000313" key="2">
    <source>
        <dbReference type="Proteomes" id="UP001500731"/>
    </source>
</evidence>
<gene>
    <name evidence="1" type="ORF">GCM10023171_10690</name>
</gene>